<dbReference type="PANTHER" id="PTHR30204:SF93">
    <property type="entry name" value="HTH MERR-TYPE DOMAIN-CONTAINING PROTEIN"/>
    <property type="match status" value="1"/>
</dbReference>
<name>A0ABN2DKF1_9ACTN</name>
<evidence type="ECO:0000313" key="4">
    <source>
        <dbReference type="Proteomes" id="UP001500190"/>
    </source>
</evidence>
<dbReference type="PROSITE" id="PS50937">
    <property type="entry name" value="HTH_MERR_2"/>
    <property type="match status" value="1"/>
</dbReference>
<dbReference type="PRINTS" id="PR00040">
    <property type="entry name" value="HTHMERR"/>
</dbReference>
<gene>
    <name evidence="3" type="ORF">GCM10009742_22240</name>
</gene>
<accession>A0ABN2DKF1</accession>
<dbReference type="SUPFAM" id="SSF46955">
    <property type="entry name" value="Putative DNA-binding domain"/>
    <property type="match status" value="1"/>
</dbReference>
<keyword evidence="1" id="KW-0238">DNA-binding</keyword>
<dbReference type="Proteomes" id="UP001500190">
    <property type="component" value="Unassembled WGS sequence"/>
</dbReference>
<dbReference type="Gene3D" id="1.10.1660.10">
    <property type="match status" value="1"/>
</dbReference>
<dbReference type="CDD" id="cd00592">
    <property type="entry name" value="HTH_MerR-like"/>
    <property type="match status" value="1"/>
</dbReference>
<evidence type="ECO:0000256" key="1">
    <source>
        <dbReference type="ARBA" id="ARBA00023125"/>
    </source>
</evidence>
<dbReference type="EMBL" id="BAAAND010000004">
    <property type="protein sequence ID" value="GAA1577896.1"/>
    <property type="molecule type" value="Genomic_DNA"/>
</dbReference>
<reference evidence="3 4" key="1">
    <citation type="journal article" date="2019" name="Int. J. Syst. Evol. Microbiol.">
        <title>The Global Catalogue of Microorganisms (GCM) 10K type strain sequencing project: providing services to taxonomists for standard genome sequencing and annotation.</title>
        <authorList>
            <consortium name="The Broad Institute Genomics Platform"/>
            <consortium name="The Broad Institute Genome Sequencing Center for Infectious Disease"/>
            <person name="Wu L."/>
            <person name="Ma J."/>
        </authorList>
    </citation>
    <scope>NUCLEOTIDE SEQUENCE [LARGE SCALE GENOMIC DNA]</scope>
    <source>
        <strain evidence="3 4">JCM 14304</strain>
    </source>
</reference>
<feature type="domain" description="HTH merR-type" evidence="2">
    <location>
        <begin position="6"/>
        <end position="75"/>
    </location>
</feature>
<keyword evidence="4" id="KW-1185">Reference proteome</keyword>
<proteinExistence type="predicted"/>
<dbReference type="Pfam" id="PF13411">
    <property type="entry name" value="MerR_1"/>
    <property type="match status" value="1"/>
</dbReference>
<protein>
    <submittedName>
        <fullName evidence="3">MerR family transcriptional regulator</fullName>
    </submittedName>
</protein>
<sequence length="316" mass="34691">MFAMTLLSIGQLSDRCGLPVRTIRFYSDRGLLPPTERSTAGHRQYDADAVARLELLQTLRALGVDLPTVRQVLAEERTVPEVAAAHAAALDVQIRALGVQRAVLRLAARRGSRPAEMRLLHRLARLSGQERARLIDGFVDEAFGDLDANPELVQLLRSAVPELPNEPVAEQLEAWIEVAELVGDPAFKAGVRRAAEHQAEDRARGDRTGLHHDLTVYVRDTVGRALADGIDPAGAAARPILDGLVAQYCVTFGEADTPEYRQRLIRRLEVAGDPLLERYWHLLAVVGGAEPPPTLAPVFEWFSTALSVHRNVGGRR</sequence>
<dbReference type="SMART" id="SM00422">
    <property type="entry name" value="HTH_MERR"/>
    <property type="match status" value="1"/>
</dbReference>
<dbReference type="InterPro" id="IPR047057">
    <property type="entry name" value="MerR_fam"/>
</dbReference>
<dbReference type="PANTHER" id="PTHR30204">
    <property type="entry name" value="REDOX-CYCLING DRUG-SENSING TRANSCRIPTIONAL ACTIVATOR SOXR"/>
    <property type="match status" value="1"/>
</dbReference>
<comment type="caution">
    <text evidence="3">The sequence shown here is derived from an EMBL/GenBank/DDBJ whole genome shotgun (WGS) entry which is preliminary data.</text>
</comment>
<dbReference type="InterPro" id="IPR000551">
    <property type="entry name" value="MerR-type_HTH_dom"/>
</dbReference>
<organism evidence="3 4">
    <name type="scientific">Kribbella karoonensis</name>
    <dbReference type="NCBI Taxonomy" id="324851"/>
    <lineage>
        <taxon>Bacteria</taxon>
        <taxon>Bacillati</taxon>
        <taxon>Actinomycetota</taxon>
        <taxon>Actinomycetes</taxon>
        <taxon>Propionibacteriales</taxon>
        <taxon>Kribbellaceae</taxon>
        <taxon>Kribbella</taxon>
    </lineage>
</organism>
<evidence type="ECO:0000313" key="3">
    <source>
        <dbReference type="EMBL" id="GAA1577896.1"/>
    </source>
</evidence>
<evidence type="ECO:0000259" key="2">
    <source>
        <dbReference type="PROSITE" id="PS50937"/>
    </source>
</evidence>
<dbReference type="InterPro" id="IPR009061">
    <property type="entry name" value="DNA-bd_dom_put_sf"/>
</dbReference>